<dbReference type="PANTHER" id="PTHR36839">
    <property type="entry name" value="METALLO-BETA-LACTAMASE FAMILY PROTEIN (AFU_ORTHOLOGUE AFUA_5G12770)"/>
    <property type="match status" value="1"/>
</dbReference>
<reference evidence="1" key="1">
    <citation type="submission" date="2022-10" db="EMBL/GenBank/DDBJ databases">
        <title>Culturing micro-colonial fungi from biological soil crusts in the Mojave desert and describing Neophaeococcomyces mojavensis, and introducing the new genera and species Taxawa tesnikishii.</title>
        <authorList>
            <person name="Kurbessoian T."/>
            <person name="Stajich J.E."/>
        </authorList>
    </citation>
    <scope>NUCLEOTIDE SEQUENCE</scope>
    <source>
        <strain evidence="1">TK_41</strain>
    </source>
</reference>
<sequence length="228" mass="24754">MAPGSPDLLMCHTCGTQFDLPSDQPPSGCRICDDPRQWIPPSGQKWTSLGAEQSAGHVNNLAPLTININSNSALDAPTPTSSDLSVTTSTIPDAFTVSTTPQLGIGERAVLITTPHGNVLWDLVAYLDDATVNAINAHGKLKAIVISHPHYYTTHLDWAEAFECPVYIAAEDEEWCSRKDEAKRRRFISQETEEILPGVTAVKVGGHFPGSLILHWNNILFLADSIVT</sequence>
<evidence type="ECO:0000313" key="2">
    <source>
        <dbReference type="Proteomes" id="UP001172673"/>
    </source>
</evidence>
<dbReference type="InterPro" id="IPR036866">
    <property type="entry name" value="RibonucZ/Hydroxyglut_hydro"/>
</dbReference>
<dbReference type="EMBL" id="JAPDRK010000023">
    <property type="protein sequence ID" value="KAJ9603228.1"/>
    <property type="molecule type" value="Genomic_DNA"/>
</dbReference>
<dbReference type="SUPFAM" id="SSF56281">
    <property type="entry name" value="Metallo-hydrolase/oxidoreductase"/>
    <property type="match status" value="1"/>
</dbReference>
<dbReference type="AlphaFoldDB" id="A0AA39CCG8"/>
<dbReference type="PANTHER" id="PTHR36839:SF1">
    <property type="entry name" value="METALLO-BETA-LACTAMASE FAMILY PROTEIN (AFU_ORTHOLOGUE AFUA_5G12770)"/>
    <property type="match status" value="1"/>
</dbReference>
<accession>A0AA39CCG8</accession>
<evidence type="ECO:0008006" key="3">
    <source>
        <dbReference type="Google" id="ProtNLM"/>
    </source>
</evidence>
<dbReference type="Proteomes" id="UP001172673">
    <property type="component" value="Unassembled WGS sequence"/>
</dbReference>
<name>A0AA39CCG8_9EURO</name>
<keyword evidence="2" id="KW-1185">Reference proteome</keyword>
<organism evidence="1 2">
    <name type="scientific">Cladophialophora chaetospira</name>
    <dbReference type="NCBI Taxonomy" id="386627"/>
    <lineage>
        <taxon>Eukaryota</taxon>
        <taxon>Fungi</taxon>
        <taxon>Dikarya</taxon>
        <taxon>Ascomycota</taxon>
        <taxon>Pezizomycotina</taxon>
        <taxon>Eurotiomycetes</taxon>
        <taxon>Chaetothyriomycetidae</taxon>
        <taxon>Chaetothyriales</taxon>
        <taxon>Herpotrichiellaceae</taxon>
        <taxon>Cladophialophora</taxon>
    </lineage>
</organism>
<protein>
    <recommendedName>
        <fullName evidence="3">Metallo-beta-lactamase domain-containing protein</fullName>
    </recommendedName>
</protein>
<evidence type="ECO:0000313" key="1">
    <source>
        <dbReference type="EMBL" id="KAJ9603228.1"/>
    </source>
</evidence>
<comment type="caution">
    <text evidence="1">The sequence shown here is derived from an EMBL/GenBank/DDBJ whole genome shotgun (WGS) entry which is preliminary data.</text>
</comment>
<dbReference type="Gene3D" id="3.60.15.10">
    <property type="entry name" value="Ribonuclease Z/Hydroxyacylglutathione hydrolase-like"/>
    <property type="match status" value="1"/>
</dbReference>
<gene>
    <name evidence="1" type="ORF">H2200_012523</name>
</gene>
<proteinExistence type="predicted"/>